<dbReference type="RefSeq" id="WP_189138867.1">
    <property type="nucleotide sequence ID" value="NZ_BMNK01000003.1"/>
</dbReference>
<sequence length="445" mass="49038">MSSRAAPTAIEVAIDNALEVADRDDAARRTKHVIAEELQRFDRRLGIRSTTYFTHNYIPDLVIDWREGGIAKQRQVFLRFHLDTPDVAADMAAAAADAPMFVALRRETEPPEQLPEGDDATLITQVTALEEIAQPSITAQSLGRMVAGSLIRGGKGVMLDEQATSVSAIASNSMDALLAGNVATTAMAVSTFGNFLSEDHSHRLNRFMQLMWRSHGHELEDFPGDDALDGSLSDTEARELLAELFESPSLEDPPFWRRLGGLLSLEQLESFVNIAPNPNLDNLVTANLDRFRGLILALENRPPELFDVELPRWRVSERSLALEADGFHVLLASDRRRFGQVKSTHRMPAWSDLEPRLEAYRVQHLTLLGPTAQVEVKVEQGRNLLLDADITGLSSAVHEEMQVSRVTLVDRGGELRAEADLGKWVMDAGDQGAPVGKLASLGLSR</sequence>
<protein>
    <submittedName>
        <fullName evidence="1">Uncharacterized protein</fullName>
    </submittedName>
</protein>
<comment type="caution">
    <text evidence="1">The sequence shown here is derived from an EMBL/GenBank/DDBJ whole genome shotgun (WGS) entry which is preliminary data.</text>
</comment>
<reference evidence="1" key="1">
    <citation type="journal article" date="2014" name="Int. J. Syst. Evol. Microbiol.">
        <title>Complete genome sequence of Corynebacterium casei LMG S-19264T (=DSM 44701T), isolated from a smear-ripened cheese.</title>
        <authorList>
            <consortium name="US DOE Joint Genome Institute (JGI-PGF)"/>
            <person name="Walter F."/>
            <person name="Albersmeier A."/>
            <person name="Kalinowski J."/>
            <person name="Ruckert C."/>
        </authorList>
    </citation>
    <scope>NUCLEOTIDE SEQUENCE</scope>
    <source>
        <strain evidence="1">CGMCC 4.7430</strain>
    </source>
</reference>
<organism evidence="1 2">
    <name type="scientific">Nonomuraea glycinis</name>
    <dbReference type="NCBI Taxonomy" id="2047744"/>
    <lineage>
        <taxon>Bacteria</taxon>
        <taxon>Bacillati</taxon>
        <taxon>Actinomycetota</taxon>
        <taxon>Actinomycetes</taxon>
        <taxon>Streptosporangiales</taxon>
        <taxon>Streptosporangiaceae</taxon>
        <taxon>Nonomuraea</taxon>
    </lineage>
</organism>
<name>A0A918E4H4_9ACTN</name>
<keyword evidence="2" id="KW-1185">Reference proteome</keyword>
<gene>
    <name evidence="1" type="ORF">GCM10012278_27140</name>
</gene>
<proteinExistence type="predicted"/>
<dbReference type="Proteomes" id="UP000660745">
    <property type="component" value="Unassembled WGS sequence"/>
</dbReference>
<accession>A0A918E4H4</accession>
<dbReference type="AlphaFoldDB" id="A0A918E4H4"/>
<dbReference type="EMBL" id="BMNK01000003">
    <property type="protein sequence ID" value="GGP05853.1"/>
    <property type="molecule type" value="Genomic_DNA"/>
</dbReference>
<reference evidence="1" key="2">
    <citation type="submission" date="2020-09" db="EMBL/GenBank/DDBJ databases">
        <authorList>
            <person name="Sun Q."/>
            <person name="Zhou Y."/>
        </authorList>
    </citation>
    <scope>NUCLEOTIDE SEQUENCE</scope>
    <source>
        <strain evidence="1">CGMCC 4.7430</strain>
    </source>
</reference>
<evidence type="ECO:0000313" key="2">
    <source>
        <dbReference type="Proteomes" id="UP000660745"/>
    </source>
</evidence>
<evidence type="ECO:0000313" key="1">
    <source>
        <dbReference type="EMBL" id="GGP05853.1"/>
    </source>
</evidence>